<dbReference type="KEGG" id="acan:ACA1_216000"/>
<evidence type="ECO:0008006" key="3">
    <source>
        <dbReference type="Google" id="ProtNLM"/>
    </source>
</evidence>
<dbReference type="AlphaFoldDB" id="L8GR51"/>
<dbReference type="PANTHER" id="PTHR13318">
    <property type="entry name" value="PARTNER OF PAIRED, ISOFORM B-RELATED"/>
    <property type="match status" value="1"/>
</dbReference>
<dbReference type="InterPro" id="IPR032675">
    <property type="entry name" value="LRR_dom_sf"/>
</dbReference>
<dbReference type="VEuPathDB" id="AmoebaDB:ACA1_216000"/>
<accession>L8GR51</accession>
<dbReference type="GO" id="GO:0031146">
    <property type="term" value="P:SCF-dependent proteasomal ubiquitin-dependent protein catabolic process"/>
    <property type="evidence" value="ECO:0007669"/>
    <property type="project" value="TreeGrafter"/>
</dbReference>
<keyword evidence="2" id="KW-1185">Reference proteome</keyword>
<gene>
    <name evidence="1" type="ORF">ACA1_216000</name>
</gene>
<protein>
    <recommendedName>
        <fullName evidence="3">Leucine rich repeat domain containing protein</fullName>
    </recommendedName>
</protein>
<organism evidence="1 2">
    <name type="scientific">Acanthamoeba castellanii (strain ATCC 30010 / Neff)</name>
    <dbReference type="NCBI Taxonomy" id="1257118"/>
    <lineage>
        <taxon>Eukaryota</taxon>
        <taxon>Amoebozoa</taxon>
        <taxon>Discosea</taxon>
        <taxon>Longamoebia</taxon>
        <taxon>Centramoebida</taxon>
        <taxon>Acanthamoebidae</taxon>
        <taxon>Acanthamoeba</taxon>
    </lineage>
</organism>
<dbReference type="GeneID" id="14915621"/>
<dbReference type="Gene3D" id="3.80.10.10">
    <property type="entry name" value="Ribonuclease Inhibitor"/>
    <property type="match status" value="1"/>
</dbReference>
<name>L8GR51_ACACF</name>
<dbReference type="EMBL" id="KB008036">
    <property type="protein sequence ID" value="ELR15118.1"/>
    <property type="molecule type" value="Genomic_DNA"/>
</dbReference>
<dbReference type="GO" id="GO:0019005">
    <property type="term" value="C:SCF ubiquitin ligase complex"/>
    <property type="evidence" value="ECO:0007669"/>
    <property type="project" value="TreeGrafter"/>
</dbReference>
<dbReference type="Proteomes" id="UP000011083">
    <property type="component" value="Unassembled WGS sequence"/>
</dbReference>
<evidence type="ECO:0000313" key="2">
    <source>
        <dbReference type="Proteomes" id="UP000011083"/>
    </source>
</evidence>
<dbReference type="SUPFAM" id="SSF52047">
    <property type="entry name" value="RNI-like"/>
    <property type="match status" value="1"/>
</dbReference>
<sequence>MQGWPRPLPLGEDSHLMPALRSAALRHFALGPATAPFLISAATEELRLCSPPLGRGSRRPNSISRRKPEHLGGALVNNGVFVFISHHCAHLTSLTIKNNTSIIHNSIKLVVKGCPRLARLELIRCNKLTAETVTEVLKLPELTALALRAMPCLRSGGLKALTAAVPSIITHLDLSKNVDLPKDDLLALFDAHTQLASVSLENMLCFRSCNTSLRELRLKGNHRLNSPQLWAAISTCPNLEVLEMAQQGEEVLSACTRLRSLVLRVRGLSDVHVDLLFHLTNLTSLDFGPPYDGRKVTHRKLRVEKERFVWLLAGPIGRQLTHLALPGITQAEDPDCWYAYTEQAKRPWACRELGKLVVDRGYGLTDVAVERIVEQLNTRLWHLELRGPLPKITGPAFPKLRVLRVDGHSGLADAQSIGFLRDKQSLDKLSCEFYGWFEPILMNPEDNDDGGLVMY</sequence>
<evidence type="ECO:0000313" key="1">
    <source>
        <dbReference type="EMBL" id="ELR15118.1"/>
    </source>
</evidence>
<proteinExistence type="predicted"/>
<dbReference type="RefSeq" id="XP_004337131.1">
    <property type="nucleotide sequence ID" value="XM_004337083.1"/>
</dbReference>
<reference evidence="1 2" key="1">
    <citation type="journal article" date="2013" name="Genome Biol.">
        <title>Genome of Acanthamoeba castellanii highlights extensive lateral gene transfer and early evolution of tyrosine kinase signaling.</title>
        <authorList>
            <person name="Clarke M."/>
            <person name="Lohan A.J."/>
            <person name="Liu B."/>
            <person name="Lagkouvardos I."/>
            <person name="Roy S."/>
            <person name="Zafar N."/>
            <person name="Bertelli C."/>
            <person name="Schilde C."/>
            <person name="Kianianmomeni A."/>
            <person name="Burglin T.R."/>
            <person name="Frech C."/>
            <person name="Turcotte B."/>
            <person name="Kopec K.O."/>
            <person name="Synnott J.M."/>
            <person name="Choo C."/>
            <person name="Paponov I."/>
            <person name="Finkler A."/>
            <person name="Soon Heng Tan C."/>
            <person name="Hutchins A.P."/>
            <person name="Weinmeier T."/>
            <person name="Rattei T."/>
            <person name="Chu J.S."/>
            <person name="Gimenez G."/>
            <person name="Irimia M."/>
            <person name="Rigden D.J."/>
            <person name="Fitzpatrick D.A."/>
            <person name="Lorenzo-Morales J."/>
            <person name="Bateman A."/>
            <person name="Chiu C.H."/>
            <person name="Tang P."/>
            <person name="Hegemann P."/>
            <person name="Fromm H."/>
            <person name="Raoult D."/>
            <person name="Greub G."/>
            <person name="Miranda-Saavedra D."/>
            <person name="Chen N."/>
            <person name="Nash P."/>
            <person name="Ginger M.L."/>
            <person name="Horn M."/>
            <person name="Schaap P."/>
            <person name="Caler L."/>
            <person name="Loftus B."/>
        </authorList>
    </citation>
    <scope>NUCLEOTIDE SEQUENCE [LARGE SCALE GENOMIC DNA]</scope>
    <source>
        <strain evidence="1 2">Neff</strain>
    </source>
</reference>